<dbReference type="GO" id="GO:0004497">
    <property type="term" value="F:monooxygenase activity"/>
    <property type="evidence" value="ECO:0007669"/>
    <property type="project" value="UniProtKB-KW"/>
</dbReference>
<sequence length="195" mass="20271">MLWAVRVSVAVRSGTPGAAPGGTPSGSWGSAGPPLYRSDGSGPPRRLWPRPHGQVAQGSVHQRPPADGGLPGSDHARDACRRPGAECAGDQGAPPSGSWGSAQDRSGRATGRAPRVSSQERYDATTQPLCCTDVELVAETGKIAPEVTPRWAGSPVSIPVNAPGRTGRHVVFMIWQASHLDQSFYSCSDVIFPGG</sequence>
<proteinExistence type="predicted"/>
<dbReference type="InterPro" id="IPR014756">
    <property type="entry name" value="Ig_E-set"/>
</dbReference>
<name>A0ABW8LLA5_9ACTN</name>
<dbReference type="SUPFAM" id="SSF81296">
    <property type="entry name" value="E set domains"/>
    <property type="match status" value="1"/>
</dbReference>
<feature type="compositionally biased region" description="Low complexity" evidence="1">
    <location>
        <begin position="25"/>
        <end position="34"/>
    </location>
</feature>
<reference evidence="3 4" key="1">
    <citation type="submission" date="2024-11" db="EMBL/GenBank/DDBJ databases">
        <title>The Natural Products Discovery Center: Release of the First 8490 Sequenced Strains for Exploring Actinobacteria Biosynthetic Diversity.</title>
        <authorList>
            <person name="Kalkreuter E."/>
            <person name="Kautsar S.A."/>
            <person name="Yang D."/>
            <person name="Bader C.D."/>
            <person name="Teijaro C.N."/>
            <person name="Fluegel L."/>
            <person name="Davis C.M."/>
            <person name="Simpson J.R."/>
            <person name="Lauterbach L."/>
            <person name="Steele A.D."/>
            <person name="Gui C."/>
            <person name="Meng S."/>
            <person name="Li G."/>
            <person name="Viehrig K."/>
            <person name="Ye F."/>
            <person name="Su P."/>
            <person name="Kiefer A.F."/>
            <person name="Nichols A."/>
            <person name="Cepeda A.J."/>
            <person name="Yan W."/>
            <person name="Fan B."/>
            <person name="Jiang Y."/>
            <person name="Adhikari A."/>
            <person name="Zheng C.-J."/>
            <person name="Schuster L."/>
            <person name="Cowan T.M."/>
            <person name="Smanski M.J."/>
            <person name="Chevrette M.G."/>
            <person name="De Carvalho L.P.S."/>
            <person name="Shen B."/>
        </authorList>
    </citation>
    <scope>NUCLEOTIDE SEQUENCE [LARGE SCALE GENOMIC DNA]</scope>
    <source>
        <strain evidence="3 4">NPDC020863</strain>
    </source>
</reference>
<feature type="region of interest" description="Disordered" evidence="1">
    <location>
        <begin position="13"/>
        <end position="124"/>
    </location>
</feature>
<feature type="domain" description="Chitin-binding type-4" evidence="2">
    <location>
        <begin position="118"/>
        <end position="190"/>
    </location>
</feature>
<evidence type="ECO:0000259" key="2">
    <source>
        <dbReference type="Pfam" id="PF03067"/>
    </source>
</evidence>
<dbReference type="Pfam" id="PF03067">
    <property type="entry name" value="LPMO_10"/>
    <property type="match status" value="1"/>
</dbReference>
<keyword evidence="3" id="KW-0560">Oxidoreductase</keyword>
<keyword evidence="3" id="KW-0503">Monooxygenase</keyword>
<protein>
    <submittedName>
        <fullName evidence="3">Lytic polysaccharide monooxygenase</fullName>
    </submittedName>
</protein>
<dbReference type="RefSeq" id="WP_404746561.1">
    <property type="nucleotide sequence ID" value="NZ_JBJDQH010000005.1"/>
</dbReference>
<organism evidence="3 4">
    <name type="scientific">Streptomyces milbemycinicus</name>
    <dbReference type="NCBI Taxonomy" id="476552"/>
    <lineage>
        <taxon>Bacteria</taxon>
        <taxon>Bacillati</taxon>
        <taxon>Actinomycetota</taxon>
        <taxon>Actinomycetes</taxon>
        <taxon>Kitasatosporales</taxon>
        <taxon>Streptomycetaceae</taxon>
        <taxon>Streptomyces</taxon>
    </lineage>
</organism>
<keyword evidence="4" id="KW-1185">Reference proteome</keyword>
<dbReference type="EMBL" id="JBJDQH010000005">
    <property type="protein sequence ID" value="MFK4266682.1"/>
    <property type="molecule type" value="Genomic_DNA"/>
</dbReference>
<gene>
    <name evidence="3" type="ORF">ACI2L5_17325</name>
</gene>
<accession>A0ABW8LLA5</accession>
<feature type="compositionally biased region" description="Basic and acidic residues" evidence="1">
    <location>
        <begin position="74"/>
        <end position="84"/>
    </location>
</feature>
<dbReference type="InterPro" id="IPR004302">
    <property type="entry name" value="Cellulose/chitin-bd_N"/>
</dbReference>
<evidence type="ECO:0000256" key="1">
    <source>
        <dbReference type="SAM" id="MobiDB-lite"/>
    </source>
</evidence>
<evidence type="ECO:0000313" key="3">
    <source>
        <dbReference type="EMBL" id="MFK4266682.1"/>
    </source>
</evidence>
<dbReference type="Proteomes" id="UP001620295">
    <property type="component" value="Unassembled WGS sequence"/>
</dbReference>
<comment type="caution">
    <text evidence="3">The sequence shown here is derived from an EMBL/GenBank/DDBJ whole genome shotgun (WGS) entry which is preliminary data.</text>
</comment>
<dbReference type="Gene3D" id="2.70.50.50">
    <property type="entry name" value="chitin-binding protein cbp21"/>
    <property type="match status" value="1"/>
</dbReference>
<evidence type="ECO:0000313" key="4">
    <source>
        <dbReference type="Proteomes" id="UP001620295"/>
    </source>
</evidence>